<feature type="compositionally biased region" description="Acidic residues" evidence="1">
    <location>
        <begin position="65"/>
        <end position="75"/>
    </location>
</feature>
<feature type="region of interest" description="Disordered" evidence="1">
    <location>
        <begin position="1"/>
        <end position="25"/>
    </location>
</feature>
<feature type="region of interest" description="Disordered" evidence="1">
    <location>
        <begin position="63"/>
        <end position="95"/>
    </location>
</feature>
<accession>A0A9P8PX09</accession>
<gene>
    <name evidence="2" type="ORF">WICPIJ_008412</name>
</gene>
<keyword evidence="3" id="KW-1185">Reference proteome</keyword>
<reference evidence="2" key="1">
    <citation type="journal article" date="2021" name="Open Biol.">
        <title>Shared evolutionary footprints suggest mitochondrial oxidative damage underlies multiple complex I losses in fungi.</title>
        <authorList>
            <person name="Schikora-Tamarit M.A."/>
            <person name="Marcet-Houben M."/>
            <person name="Nosek J."/>
            <person name="Gabaldon T."/>
        </authorList>
    </citation>
    <scope>NUCLEOTIDE SEQUENCE</scope>
    <source>
        <strain evidence="2">CBS2887</strain>
    </source>
</reference>
<evidence type="ECO:0000313" key="3">
    <source>
        <dbReference type="Proteomes" id="UP000774326"/>
    </source>
</evidence>
<proteinExistence type="predicted"/>
<organism evidence="2 3">
    <name type="scientific">Wickerhamomyces pijperi</name>
    <name type="common">Yeast</name>
    <name type="synonym">Pichia pijperi</name>
    <dbReference type="NCBI Taxonomy" id="599730"/>
    <lineage>
        <taxon>Eukaryota</taxon>
        <taxon>Fungi</taxon>
        <taxon>Dikarya</taxon>
        <taxon>Ascomycota</taxon>
        <taxon>Saccharomycotina</taxon>
        <taxon>Saccharomycetes</taxon>
        <taxon>Phaffomycetales</taxon>
        <taxon>Wickerhamomycetaceae</taxon>
        <taxon>Wickerhamomyces</taxon>
    </lineage>
</organism>
<dbReference type="AlphaFoldDB" id="A0A9P8PX09"/>
<feature type="compositionally biased region" description="Basic and acidic residues" evidence="1">
    <location>
        <begin position="76"/>
        <end position="86"/>
    </location>
</feature>
<dbReference type="OrthoDB" id="10259640at2759"/>
<protein>
    <submittedName>
        <fullName evidence="2">Uncharacterized protein</fullName>
    </submittedName>
</protein>
<feature type="non-terminal residue" evidence="2">
    <location>
        <position position="95"/>
    </location>
</feature>
<dbReference type="Proteomes" id="UP000774326">
    <property type="component" value="Unassembled WGS sequence"/>
</dbReference>
<dbReference type="EMBL" id="JAEUBG010004791">
    <property type="protein sequence ID" value="KAH3680057.1"/>
    <property type="molecule type" value="Genomic_DNA"/>
</dbReference>
<sequence length="95" mass="10843">MVAGDEELAKQKQKKNASRQLSLLAKANENGEVEAKKTKTKYDKMFERTNQGVLSEHYLKLNADMESDRDEEDEFMSIKRQDHDLGAEPDLDAPT</sequence>
<evidence type="ECO:0000256" key="1">
    <source>
        <dbReference type="SAM" id="MobiDB-lite"/>
    </source>
</evidence>
<evidence type="ECO:0000313" key="2">
    <source>
        <dbReference type="EMBL" id="KAH3680057.1"/>
    </source>
</evidence>
<reference evidence="2" key="2">
    <citation type="submission" date="2021-01" db="EMBL/GenBank/DDBJ databases">
        <authorList>
            <person name="Schikora-Tamarit M.A."/>
        </authorList>
    </citation>
    <scope>NUCLEOTIDE SEQUENCE</scope>
    <source>
        <strain evidence="2">CBS2887</strain>
    </source>
</reference>
<name>A0A9P8PX09_WICPI</name>
<comment type="caution">
    <text evidence="2">The sequence shown here is derived from an EMBL/GenBank/DDBJ whole genome shotgun (WGS) entry which is preliminary data.</text>
</comment>